<dbReference type="InterPro" id="IPR001623">
    <property type="entry name" value="DnaJ_domain"/>
</dbReference>
<dbReference type="PANTHER" id="PTHR45006:SF1">
    <property type="entry name" value="DNAJ-LIKE PROTEIN 1"/>
    <property type="match status" value="1"/>
</dbReference>
<dbReference type="FunFam" id="1.10.287.110:FF:000028">
    <property type="entry name" value="DnaJ domain protein"/>
    <property type="match status" value="1"/>
</dbReference>
<proteinExistence type="predicted"/>
<dbReference type="AlphaFoldDB" id="A0A6A6GFU9"/>
<dbReference type="Pfam" id="PF00226">
    <property type="entry name" value="DnaJ"/>
    <property type="match status" value="1"/>
</dbReference>
<feature type="region of interest" description="Disordered" evidence="2">
    <location>
        <begin position="458"/>
        <end position="481"/>
    </location>
</feature>
<name>A0A6A6GFU9_9PEZI</name>
<dbReference type="PANTHER" id="PTHR45006">
    <property type="entry name" value="DNAJ-LIKE PROTEIN 1"/>
    <property type="match status" value="1"/>
</dbReference>
<protein>
    <submittedName>
        <fullName evidence="4">DnaJ domain protein</fullName>
    </submittedName>
</protein>
<accession>A0A6A6GFU9</accession>
<evidence type="ECO:0000256" key="1">
    <source>
        <dbReference type="ARBA" id="ARBA00023186"/>
    </source>
</evidence>
<dbReference type="OrthoDB" id="552049at2759"/>
<dbReference type="InterPro" id="IPR052814">
    <property type="entry name" value="Peroxisomal_DnaJ"/>
</dbReference>
<dbReference type="Pfam" id="PF14308">
    <property type="entry name" value="DnaJ-X"/>
    <property type="match status" value="1"/>
</dbReference>
<evidence type="ECO:0000313" key="4">
    <source>
        <dbReference type="EMBL" id="KAF2224604.1"/>
    </source>
</evidence>
<dbReference type="CDD" id="cd06257">
    <property type="entry name" value="DnaJ"/>
    <property type="match status" value="1"/>
</dbReference>
<feature type="region of interest" description="Disordered" evidence="2">
    <location>
        <begin position="120"/>
        <end position="230"/>
    </location>
</feature>
<keyword evidence="5" id="KW-1185">Reference proteome</keyword>
<dbReference type="InterPro" id="IPR036869">
    <property type="entry name" value="J_dom_sf"/>
</dbReference>
<dbReference type="SMART" id="SM00271">
    <property type="entry name" value="DnaJ"/>
    <property type="match status" value="1"/>
</dbReference>
<feature type="compositionally biased region" description="Basic and acidic residues" evidence="2">
    <location>
        <begin position="217"/>
        <end position="230"/>
    </location>
</feature>
<reference evidence="5" key="1">
    <citation type="journal article" date="2020" name="Stud. Mycol.">
        <title>101 Dothideomycetes genomes: A test case for predicting lifestyles and emergence of pathogens.</title>
        <authorList>
            <person name="Haridas S."/>
            <person name="Albert R."/>
            <person name="Binder M."/>
            <person name="Bloem J."/>
            <person name="LaButti K."/>
            <person name="Salamov A."/>
            <person name="Andreopoulos B."/>
            <person name="Baker S."/>
            <person name="Barry K."/>
            <person name="Bills G."/>
            <person name="Bluhm B."/>
            <person name="Cannon C."/>
            <person name="Castanera R."/>
            <person name="Culley D."/>
            <person name="Daum C."/>
            <person name="Ezra D."/>
            <person name="Gonzalez J."/>
            <person name="Henrissat B."/>
            <person name="Kuo A."/>
            <person name="Liang C."/>
            <person name="Lipzen A."/>
            <person name="Lutzoni F."/>
            <person name="Magnuson J."/>
            <person name="Mondo S."/>
            <person name="Nolan M."/>
            <person name="Ohm R."/>
            <person name="Pangilinan J."/>
            <person name="Park H.-J."/>
            <person name="Ramirez L."/>
            <person name="Alfaro M."/>
            <person name="Sun H."/>
            <person name="Tritt A."/>
            <person name="Yoshinaga Y."/>
            <person name="Zwiers L.-H."/>
            <person name="Turgeon B."/>
            <person name="Goodwin S."/>
            <person name="Spatafora J."/>
            <person name="Crous P."/>
            <person name="Grigoriev I."/>
        </authorList>
    </citation>
    <scope>NUCLEOTIDE SEQUENCE [LARGE SCALE GENOMIC DNA]</scope>
    <source>
        <strain evidence="5">CECT 20119</strain>
    </source>
</reference>
<dbReference type="SUPFAM" id="SSF46565">
    <property type="entry name" value="Chaperone J-domain"/>
    <property type="match status" value="1"/>
</dbReference>
<keyword evidence="1" id="KW-0143">Chaperone</keyword>
<dbReference type="GO" id="GO:0005829">
    <property type="term" value="C:cytosol"/>
    <property type="evidence" value="ECO:0007669"/>
    <property type="project" value="UniProtKB-ARBA"/>
</dbReference>
<dbReference type="GO" id="GO:0016558">
    <property type="term" value="P:protein import into peroxisome matrix"/>
    <property type="evidence" value="ECO:0007669"/>
    <property type="project" value="TreeGrafter"/>
</dbReference>
<dbReference type="PRINTS" id="PR00625">
    <property type="entry name" value="JDOMAIN"/>
</dbReference>
<evidence type="ECO:0000313" key="5">
    <source>
        <dbReference type="Proteomes" id="UP000799538"/>
    </source>
</evidence>
<dbReference type="PROSITE" id="PS00636">
    <property type="entry name" value="DNAJ_1"/>
    <property type="match status" value="1"/>
</dbReference>
<dbReference type="PROSITE" id="PS50076">
    <property type="entry name" value="DNAJ_2"/>
    <property type="match status" value="1"/>
</dbReference>
<gene>
    <name evidence="4" type="ORF">BDZ85DRAFT_195915</name>
</gene>
<dbReference type="InterPro" id="IPR026894">
    <property type="entry name" value="DnaJ_X"/>
</dbReference>
<dbReference type="Gene3D" id="1.10.287.110">
    <property type="entry name" value="DnaJ domain"/>
    <property type="match status" value="1"/>
</dbReference>
<dbReference type="InterPro" id="IPR018253">
    <property type="entry name" value="DnaJ_domain_CS"/>
</dbReference>
<sequence>MVKDTTYYDLLEVPTTAKEIDIKKAYRKAAIKLHPDKNPDDPEAGAKFQAVGEAYQVLSDPSLRKRYDEFGKEGAKPDSGFEDPAEMFAEIFGGAAFKEWIGEISMVKDLEKSMEIAQRHEEEQARVDGDTPGAASVEAGKSGGATPVEGKATPPPPNVEGLSIHDEKKEGTPAPPLPERPKGVPTRLAIEDKPHLDPGSAEQAARDAAAGVSAEEASLRQKEKKKGLTKEQREELYAFELERRKVRDERVESLSKKLVDRISLWTETDKGKDVTAAFKGKMELEAENLKMESFGLEILHAIGTTYNQKATTFLKSQKPVIGGVTGFFSRLKDKGTLVKETWGTVSTAISAQMEIEDMAKMEQAGGEDWTDEKKVEAERRVTGKILAAAWRGSKFEIQSVLRDVCDKVLYDKSVNTAKRVERAHALQIIAEVFAMVKRSEEEETDQFLFEQLVREAAEKKKEPAVKKDKKAEKAEKVQAQH</sequence>
<evidence type="ECO:0000256" key="2">
    <source>
        <dbReference type="SAM" id="MobiDB-lite"/>
    </source>
</evidence>
<feature type="domain" description="J" evidence="3">
    <location>
        <begin position="6"/>
        <end position="71"/>
    </location>
</feature>
<evidence type="ECO:0000259" key="3">
    <source>
        <dbReference type="PROSITE" id="PS50076"/>
    </source>
</evidence>
<dbReference type="Proteomes" id="UP000799538">
    <property type="component" value="Unassembled WGS sequence"/>
</dbReference>
<organism evidence="4 5">
    <name type="scientific">Elsinoe ampelina</name>
    <dbReference type="NCBI Taxonomy" id="302913"/>
    <lineage>
        <taxon>Eukaryota</taxon>
        <taxon>Fungi</taxon>
        <taxon>Dikarya</taxon>
        <taxon>Ascomycota</taxon>
        <taxon>Pezizomycotina</taxon>
        <taxon>Dothideomycetes</taxon>
        <taxon>Dothideomycetidae</taxon>
        <taxon>Myriangiales</taxon>
        <taxon>Elsinoaceae</taxon>
        <taxon>Elsinoe</taxon>
    </lineage>
</organism>
<dbReference type="EMBL" id="ML992505">
    <property type="protein sequence ID" value="KAF2224604.1"/>
    <property type="molecule type" value="Genomic_DNA"/>
</dbReference>
<feature type="compositionally biased region" description="Basic and acidic residues" evidence="2">
    <location>
        <begin position="120"/>
        <end position="129"/>
    </location>
</feature>